<proteinExistence type="predicted"/>
<evidence type="ECO:0000313" key="3">
    <source>
        <dbReference type="EMBL" id="TYK02545.1"/>
    </source>
</evidence>
<evidence type="ECO:0000313" key="2">
    <source>
        <dbReference type="EMBL" id="KAA0059145.1"/>
    </source>
</evidence>
<dbReference type="Proteomes" id="UP000321393">
    <property type="component" value="Unassembled WGS sequence"/>
</dbReference>
<dbReference type="AlphaFoldDB" id="A0A5D3BTN8"/>
<dbReference type="Proteomes" id="UP000321947">
    <property type="component" value="Unassembled WGS sequence"/>
</dbReference>
<keyword evidence="1" id="KW-0812">Transmembrane</keyword>
<evidence type="ECO:0000313" key="5">
    <source>
        <dbReference type="Proteomes" id="UP000321947"/>
    </source>
</evidence>
<name>A0A5D3BTN8_CUCMM</name>
<organism evidence="3 5">
    <name type="scientific">Cucumis melo var. makuwa</name>
    <name type="common">Oriental melon</name>
    <dbReference type="NCBI Taxonomy" id="1194695"/>
    <lineage>
        <taxon>Eukaryota</taxon>
        <taxon>Viridiplantae</taxon>
        <taxon>Streptophyta</taxon>
        <taxon>Embryophyta</taxon>
        <taxon>Tracheophyta</taxon>
        <taxon>Spermatophyta</taxon>
        <taxon>Magnoliopsida</taxon>
        <taxon>eudicotyledons</taxon>
        <taxon>Gunneridae</taxon>
        <taxon>Pentapetalae</taxon>
        <taxon>rosids</taxon>
        <taxon>fabids</taxon>
        <taxon>Cucurbitales</taxon>
        <taxon>Cucurbitaceae</taxon>
        <taxon>Benincaseae</taxon>
        <taxon>Cucumis</taxon>
    </lineage>
</organism>
<comment type="caution">
    <text evidence="3">The sequence shown here is derived from an EMBL/GenBank/DDBJ whole genome shotgun (WGS) entry which is preliminary data.</text>
</comment>
<reference evidence="4 5" key="1">
    <citation type="submission" date="2019-08" db="EMBL/GenBank/DDBJ databases">
        <title>Draft genome sequences of two oriental melons (Cucumis melo L. var makuwa).</title>
        <authorList>
            <person name="Kwon S.-Y."/>
        </authorList>
    </citation>
    <scope>NUCLEOTIDE SEQUENCE [LARGE SCALE GENOMIC DNA]</scope>
    <source>
        <strain evidence="5">cv. Chang Bougi</strain>
        <strain evidence="4">cv. SW 3</strain>
        <tissue evidence="3">Leaf</tissue>
    </source>
</reference>
<evidence type="ECO:0000256" key="1">
    <source>
        <dbReference type="SAM" id="Phobius"/>
    </source>
</evidence>
<accession>A0A5D3BTN8</accession>
<feature type="transmembrane region" description="Helical" evidence="1">
    <location>
        <begin position="6"/>
        <end position="25"/>
    </location>
</feature>
<evidence type="ECO:0008006" key="6">
    <source>
        <dbReference type="Google" id="ProtNLM"/>
    </source>
</evidence>
<keyword evidence="1" id="KW-1133">Transmembrane helix</keyword>
<protein>
    <recommendedName>
        <fullName evidence="6">Glycine-rich protein-like</fullName>
    </recommendedName>
</protein>
<keyword evidence="1" id="KW-0472">Membrane</keyword>
<dbReference type="EMBL" id="SSTD01015562">
    <property type="protein sequence ID" value="TYK02545.1"/>
    <property type="molecule type" value="Genomic_DNA"/>
</dbReference>
<sequence>MNHSNSRHFPFVTTLVFSIIVVLVLSSKVATRDLLHDGHGSSADTPGCGNYNRCGGYGRGGGGDGCSHGCCGFNRGGRCIQCCNYANEVTNVKP</sequence>
<gene>
    <name evidence="3" type="ORF">E5676_scaffold201G00260</name>
    <name evidence="2" type="ORF">E6C27_scaffold430G00610</name>
</gene>
<dbReference type="EMBL" id="SSTE01006526">
    <property type="protein sequence ID" value="KAA0059145.1"/>
    <property type="molecule type" value="Genomic_DNA"/>
</dbReference>
<evidence type="ECO:0000313" key="4">
    <source>
        <dbReference type="Proteomes" id="UP000321393"/>
    </source>
</evidence>